<dbReference type="GO" id="GO:0005789">
    <property type="term" value="C:endoplasmic reticulum membrane"/>
    <property type="evidence" value="ECO:0007669"/>
    <property type="project" value="TreeGrafter"/>
</dbReference>
<keyword evidence="17" id="KW-1185">Reference proteome</keyword>
<dbReference type="AlphaFoldDB" id="A0A0V1Q5E2"/>
<evidence type="ECO:0000256" key="11">
    <source>
        <dbReference type="ARBA" id="ARBA00023160"/>
    </source>
</evidence>
<evidence type="ECO:0000256" key="4">
    <source>
        <dbReference type="ARBA" id="ARBA00022692"/>
    </source>
</evidence>
<evidence type="ECO:0000313" key="17">
    <source>
        <dbReference type="Proteomes" id="UP000054251"/>
    </source>
</evidence>
<evidence type="ECO:0000256" key="13">
    <source>
        <dbReference type="SAM" id="MobiDB-lite"/>
    </source>
</evidence>
<dbReference type="SMART" id="SM01117">
    <property type="entry name" value="Cyt-b5"/>
    <property type="match status" value="1"/>
</dbReference>
<comment type="function">
    <text evidence="12">Stearoyl-CoA desaturase that utilizes O(2) and electrons from reduced cytochrome b5 to introduce the first double bond into saturated fatty acyl-CoA substrates.</text>
</comment>
<evidence type="ECO:0000256" key="1">
    <source>
        <dbReference type="ARBA" id="ARBA00004141"/>
    </source>
</evidence>
<dbReference type="Pfam" id="PF00487">
    <property type="entry name" value="FA_desaturase"/>
    <property type="match status" value="1"/>
</dbReference>
<accession>A0A0V1Q5E2</accession>
<feature type="transmembrane region" description="Helical" evidence="14">
    <location>
        <begin position="65"/>
        <end position="85"/>
    </location>
</feature>
<evidence type="ECO:0000256" key="2">
    <source>
        <dbReference type="ARBA" id="ARBA00009295"/>
    </source>
</evidence>
<dbReference type="Pfam" id="PF00173">
    <property type="entry name" value="Cyt-b5"/>
    <property type="match status" value="1"/>
</dbReference>
<dbReference type="InterPro" id="IPR009160">
    <property type="entry name" value="Acyl-CoA_deSatase_haem/ster-bd"/>
</dbReference>
<dbReference type="InterPro" id="IPR005804">
    <property type="entry name" value="FA_desaturase_dom"/>
</dbReference>
<keyword evidence="4 14" id="KW-0812">Transmembrane</keyword>
<keyword evidence="12" id="KW-0249">Electron transport</keyword>
<dbReference type="InterPro" id="IPR001199">
    <property type="entry name" value="Cyt_B5-like_heme/steroid-bd"/>
</dbReference>
<feature type="domain" description="Cytochrome b5 heme-binding" evidence="15">
    <location>
        <begin position="419"/>
        <end position="501"/>
    </location>
</feature>
<feature type="transmembrane region" description="Helical" evidence="14">
    <location>
        <begin position="97"/>
        <end position="117"/>
    </location>
</feature>
<feature type="compositionally biased region" description="Basic residues" evidence="13">
    <location>
        <begin position="15"/>
        <end position="24"/>
    </location>
</feature>
<dbReference type="GO" id="GO:0006636">
    <property type="term" value="P:unsaturated fatty acid biosynthetic process"/>
    <property type="evidence" value="ECO:0007669"/>
    <property type="project" value="UniProtKB-UniRule"/>
</dbReference>
<evidence type="ECO:0000256" key="14">
    <source>
        <dbReference type="SAM" id="Phobius"/>
    </source>
</evidence>
<sequence length="537" mass="62247">MSLKANVNSSGVSPRNKKVLKRKVHHRDDNAAAGNNSQFLNHASHLKATHMNQMRKRKRDFFNRINYSQTLSVVVLPLFALIYLFKYSPGVIPENARTLTFSCIYFNFTILAFTSGYHKCFAHNAFRPLFKFLQMYFAFFGSSLGLGSIKWWVSLHRSHHQFTDDTERDPYLIKRGFTWAQWGWLIKKPKIVTFYEEFMEHEFPQETQTKKDHLEAKRTLVNEVDFDEEYCDDELENLKNDYEISVHELILWQNKYYFLFFLISTIIIPMLVTVLICKDTWINGILYPGILRMFLCQQLILSTESVCHMKGLGVSIPMQPFNDKNSSQNCMNPLVSFLSYGQALQNFHHEFPHDYRCAPSLYAFDPTKWCIWTLSKIGFVSELCTTPKDLITQLRIQQKQEVINRMKSQLNWGTPISKLPLIKPKEFKKISASASHNNRIYIVIQNIIHDITSFMDQHPGGVPLLKASHGKDATKAFYGGVYGHLTAAANLLATMRIGVLDVGNDEEVWKRVVREEGDVTNENERHENKLYRTAEAA</sequence>
<evidence type="ECO:0000256" key="3">
    <source>
        <dbReference type="ARBA" id="ARBA00022516"/>
    </source>
</evidence>
<feature type="compositionally biased region" description="Polar residues" evidence="13">
    <location>
        <begin position="1"/>
        <end position="13"/>
    </location>
</feature>
<feature type="transmembrane region" description="Helical" evidence="14">
    <location>
        <begin position="256"/>
        <end position="277"/>
    </location>
</feature>
<protein>
    <recommendedName>
        <fullName evidence="12">Acyl-CoA desaturase</fullName>
        <ecNumber evidence="12">1.14.19.1</ecNumber>
    </recommendedName>
</protein>
<evidence type="ECO:0000256" key="9">
    <source>
        <dbReference type="ARBA" id="ARBA00023098"/>
    </source>
</evidence>
<evidence type="ECO:0000313" key="16">
    <source>
        <dbReference type="EMBL" id="KSA03673.1"/>
    </source>
</evidence>
<name>A0A0V1Q5E2_9ASCO</name>
<comment type="subcellular location">
    <subcellularLocation>
        <location evidence="1">Membrane</location>
        <topology evidence="1">Multi-pass membrane protein</topology>
    </subcellularLocation>
</comment>
<dbReference type="PROSITE" id="PS50255">
    <property type="entry name" value="CYTOCHROME_B5_2"/>
    <property type="match status" value="1"/>
</dbReference>
<dbReference type="GO" id="GO:0004768">
    <property type="term" value="F:stearoyl-CoA 9-desaturase activity"/>
    <property type="evidence" value="ECO:0007669"/>
    <property type="project" value="UniProtKB-UniRule"/>
</dbReference>
<keyword evidence="12" id="KW-0349">Heme</keyword>
<dbReference type="InterPro" id="IPR015876">
    <property type="entry name" value="Acyl-CoA_DS"/>
</dbReference>
<keyword evidence="3 12" id="KW-0444">Lipid biosynthesis</keyword>
<dbReference type="EMBL" id="LMYN01000006">
    <property type="protein sequence ID" value="KSA03673.1"/>
    <property type="molecule type" value="Genomic_DNA"/>
</dbReference>
<evidence type="ECO:0000256" key="7">
    <source>
        <dbReference type="ARBA" id="ARBA00023002"/>
    </source>
</evidence>
<keyword evidence="11 12" id="KW-0275">Fatty acid biosynthesis</keyword>
<keyword evidence="10 14" id="KW-0472">Membrane</keyword>
<evidence type="ECO:0000256" key="5">
    <source>
        <dbReference type="ARBA" id="ARBA00022832"/>
    </source>
</evidence>
<dbReference type="Proteomes" id="UP000054251">
    <property type="component" value="Unassembled WGS sequence"/>
</dbReference>
<comment type="similarity">
    <text evidence="2 12">Belongs to the fatty acid desaturase type 1 family.</text>
</comment>
<comment type="caution">
    <text evidence="16">The sequence shown here is derived from an EMBL/GenBank/DDBJ whole genome shotgun (WGS) entry which is preliminary data.</text>
</comment>
<dbReference type="EC" id="1.14.19.1" evidence="12"/>
<keyword evidence="7 12" id="KW-0560">Oxidoreductase</keyword>
<evidence type="ECO:0000256" key="8">
    <source>
        <dbReference type="ARBA" id="ARBA00023004"/>
    </source>
</evidence>
<dbReference type="PIRSF" id="PIRSF000345">
    <property type="entry name" value="OLE1"/>
    <property type="match status" value="1"/>
</dbReference>
<keyword evidence="5 12" id="KW-0276">Fatty acid metabolism</keyword>
<dbReference type="GeneID" id="26837494"/>
<evidence type="ECO:0000259" key="15">
    <source>
        <dbReference type="PROSITE" id="PS50255"/>
    </source>
</evidence>
<dbReference type="InterPro" id="IPR036400">
    <property type="entry name" value="Cyt_B5-like_heme/steroid_sf"/>
</dbReference>
<dbReference type="CDD" id="cd03505">
    <property type="entry name" value="Delta9-FADS-like"/>
    <property type="match status" value="1"/>
</dbReference>
<evidence type="ECO:0000256" key="6">
    <source>
        <dbReference type="ARBA" id="ARBA00022989"/>
    </source>
</evidence>
<dbReference type="PANTHER" id="PTHR11351:SF31">
    <property type="entry name" value="DESATURASE 1, ISOFORM A-RELATED"/>
    <property type="match status" value="1"/>
</dbReference>
<evidence type="ECO:0000256" key="10">
    <source>
        <dbReference type="ARBA" id="ARBA00023136"/>
    </source>
</evidence>
<organism evidence="16 17">
    <name type="scientific">Debaryomyces fabryi</name>
    <dbReference type="NCBI Taxonomy" id="58627"/>
    <lineage>
        <taxon>Eukaryota</taxon>
        <taxon>Fungi</taxon>
        <taxon>Dikarya</taxon>
        <taxon>Ascomycota</taxon>
        <taxon>Saccharomycotina</taxon>
        <taxon>Pichiomycetes</taxon>
        <taxon>Debaryomycetaceae</taxon>
        <taxon>Debaryomyces</taxon>
    </lineage>
</organism>
<dbReference type="Gene3D" id="3.10.120.10">
    <property type="entry name" value="Cytochrome b5-like heme/steroid binding domain"/>
    <property type="match status" value="1"/>
</dbReference>
<reference evidence="16 17" key="1">
    <citation type="submission" date="2015-11" db="EMBL/GenBank/DDBJ databases">
        <title>The genome of Debaryomyces fabryi.</title>
        <authorList>
            <person name="Tafer H."/>
            <person name="Lopandic K."/>
        </authorList>
    </citation>
    <scope>NUCLEOTIDE SEQUENCE [LARGE SCALE GENOMIC DNA]</scope>
    <source>
        <strain evidence="16 17">CBS 789</strain>
    </source>
</reference>
<dbReference type="GO" id="GO:0005506">
    <property type="term" value="F:iron ion binding"/>
    <property type="evidence" value="ECO:0007669"/>
    <property type="project" value="TreeGrafter"/>
</dbReference>
<keyword evidence="12" id="KW-0479">Metal-binding</keyword>
<gene>
    <name evidence="16" type="ORF">AC631_00485</name>
</gene>
<keyword evidence="9 12" id="KW-0443">Lipid metabolism</keyword>
<dbReference type="SUPFAM" id="SSF55856">
    <property type="entry name" value="Cytochrome b5-like heme/steroid binding domain"/>
    <property type="match status" value="1"/>
</dbReference>
<proteinExistence type="inferred from homology"/>
<dbReference type="RefSeq" id="XP_015469775.1">
    <property type="nucleotide sequence ID" value="XM_015609315.1"/>
</dbReference>
<keyword evidence="8 12" id="KW-0408">Iron</keyword>
<evidence type="ECO:0000256" key="12">
    <source>
        <dbReference type="PIRNR" id="PIRNR000345"/>
    </source>
</evidence>
<comment type="catalytic activity">
    <reaction evidence="12">
        <text>octadecanoyl-CoA + 2 Fe(II)-[cytochrome b5] + O2 + 2 H(+) = (9Z)-octadecenoyl-CoA + 2 Fe(III)-[cytochrome b5] + 2 H2O</text>
        <dbReference type="Rhea" id="RHEA:19721"/>
        <dbReference type="Rhea" id="RHEA-COMP:10438"/>
        <dbReference type="Rhea" id="RHEA-COMP:10439"/>
        <dbReference type="ChEBI" id="CHEBI:15377"/>
        <dbReference type="ChEBI" id="CHEBI:15378"/>
        <dbReference type="ChEBI" id="CHEBI:15379"/>
        <dbReference type="ChEBI" id="CHEBI:29033"/>
        <dbReference type="ChEBI" id="CHEBI:29034"/>
        <dbReference type="ChEBI" id="CHEBI:57387"/>
        <dbReference type="ChEBI" id="CHEBI:57394"/>
        <dbReference type="EC" id="1.14.19.1"/>
    </reaction>
</comment>
<dbReference type="OrthoDB" id="10260134at2759"/>
<keyword evidence="6 14" id="KW-1133">Transmembrane helix</keyword>
<dbReference type="PANTHER" id="PTHR11351">
    <property type="entry name" value="ACYL-COA DESATURASE"/>
    <property type="match status" value="1"/>
</dbReference>
<feature type="region of interest" description="Disordered" evidence="13">
    <location>
        <begin position="1"/>
        <end position="24"/>
    </location>
</feature>
<keyword evidence="12" id="KW-0813">Transport</keyword>
<comment type="cofactor">
    <cofactor evidence="12">
        <name>Fe(2+)</name>
        <dbReference type="ChEBI" id="CHEBI:29033"/>
    </cofactor>
    <text evidence="12">Expected to bind 2 Fe(2+) ions per subunit.</text>
</comment>